<feature type="compositionally biased region" description="Polar residues" evidence="1">
    <location>
        <begin position="568"/>
        <end position="584"/>
    </location>
</feature>
<feature type="compositionally biased region" description="Basic and acidic residues" evidence="1">
    <location>
        <begin position="770"/>
        <end position="789"/>
    </location>
</feature>
<evidence type="ECO:0000256" key="1">
    <source>
        <dbReference type="SAM" id="MobiDB-lite"/>
    </source>
</evidence>
<keyword evidence="6" id="KW-1185">Reference proteome</keyword>
<gene>
    <name evidence="5" type="ORF">C922_00796</name>
</gene>
<feature type="region of interest" description="Disordered" evidence="1">
    <location>
        <begin position="770"/>
        <end position="854"/>
    </location>
</feature>
<feature type="region of interest" description="Disordered" evidence="1">
    <location>
        <begin position="1"/>
        <end position="75"/>
    </location>
</feature>
<dbReference type="PROSITE" id="PS51293">
    <property type="entry name" value="SANT"/>
    <property type="match status" value="1"/>
</dbReference>
<evidence type="ECO:0000259" key="2">
    <source>
        <dbReference type="PROSITE" id="PS50090"/>
    </source>
</evidence>
<feature type="region of interest" description="Disordered" evidence="1">
    <location>
        <begin position="1024"/>
        <end position="1097"/>
    </location>
</feature>
<feature type="region of interest" description="Disordered" evidence="1">
    <location>
        <begin position="417"/>
        <end position="442"/>
    </location>
</feature>
<name>W7AJU1_9APIC</name>
<feature type="compositionally biased region" description="Basic and acidic residues" evidence="1">
    <location>
        <begin position="919"/>
        <end position="928"/>
    </location>
</feature>
<dbReference type="InterPro" id="IPR017930">
    <property type="entry name" value="Myb_dom"/>
</dbReference>
<evidence type="ECO:0000259" key="3">
    <source>
        <dbReference type="PROSITE" id="PS51293"/>
    </source>
</evidence>
<proteinExistence type="predicted"/>
<reference evidence="5 6" key="1">
    <citation type="submission" date="2013-02" db="EMBL/GenBank/DDBJ databases">
        <title>The Genome Sequence of Plasmodium inui San Antonio 1.</title>
        <authorList>
            <consortium name="The Broad Institute Genome Sequencing Platform"/>
            <consortium name="The Broad Institute Genome Sequencing Center for Infectious Disease"/>
            <person name="Neafsey D."/>
            <person name="Cheeseman I."/>
            <person name="Volkman S."/>
            <person name="Adams J."/>
            <person name="Walker B."/>
            <person name="Young S.K."/>
            <person name="Zeng Q."/>
            <person name="Gargeya S."/>
            <person name="Fitzgerald M."/>
            <person name="Haas B."/>
            <person name="Abouelleil A."/>
            <person name="Alvarado L."/>
            <person name="Arachchi H.M."/>
            <person name="Berlin A.M."/>
            <person name="Chapman S.B."/>
            <person name="Dewar J."/>
            <person name="Goldberg J."/>
            <person name="Griggs A."/>
            <person name="Gujja S."/>
            <person name="Hansen M."/>
            <person name="Howarth C."/>
            <person name="Imamovic A."/>
            <person name="Larimer J."/>
            <person name="McCowan C."/>
            <person name="Murphy C."/>
            <person name="Neiman D."/>
            <person name="Pearson M."/>
            <person name="Priest M."/>
            <person name="Roberts A."/>
            <person name="Saif S."/>
            <person name="Shea T."/>
            <person name="Sisk P."/>
            <person name="Sykes S."/>
            <person name="Wortman J."/>
            <person name="Nusbaum C."/>
            <person name="Birren B."/>
        </authorList>
    </citation>
    <scope>NUCLEOTIDE SEQUENCE [LARGE SCALE GENOMIC DNA]</scope>
    <source>
        <strain evidence="5 6">San Antonio 1</strain>
    </source>
</reference>
<dbReference type="PROSITE" id="PS51294">
    <property type="entry name" value="HTH_MYB"/>
    <property type="match status" value="1"/>
</dbReference>
<protein>
    <recommendedName>
        <fullName evidence="7">Myb-like domain-containing protein</fullName>
    </recommendedName>
</protein>
<feature type="domain" description="Myb-like" evidence="2">
    <location>
        <begin position="660"/>
        <end position="702"/>
    </location>
</feature>
<dbReference type="Proteomes" id="UP000030640">
    <property type="component" value="Unassembled WGS sequence"/>
</dbReference>
<dbReference type="SUPFAM" id="SSF46689">
    <property type="entry name" value="Homeodomain-like"/>
    <property type="match status" value="1"/>
</dbReference>
<evidence type="ECO:0000313" key="6">
    <source>
        <dbReference type="Proteomes" id="UP000030640"/>
    </source>
</evidence>
<dbReference type="GeneID" id="20036070"/>
<evidence type="ECO:0008006" key="7">
    <source>
        <dbReference type="Google" id="ProtNLM"/>
    </source>
</evidence>
<dbReference type="AlphaFoldDB" id="W7AJU1"/>
<dbReference type="InterPro" id="IPR009057">
    <property type="entry name" value="Homeodomain-like_sf"/>
</dbReference>
<evidence type="ECO:0000259" key="4">
    <source>
        <dbReference type="PROSITE" id="PS51294"/>
    </source>
</evidence>
<feature type="compositionally biased region" description="Basic and acidic residues" evidence="1">
    <location>
        <begin position="1024"/>
        <end position="1044"/>
    </location>
</feature>
<sequence length="1097" mass="121274">MNDEEVSTPQGENLDKAGMQSGGELGKDGVTDQGGTQGRDELNGPSSMMKQEEDGTGKEKTNPGEDPLDPTRSNACTAYDNKRIELPIMEEHPNGICQFDTEENYPQRKDQSNNVEVEEGPTGNNSIDNSSLYVSHRADVRINHVDISQMGEPSRAEWIEPNGEEGKGGIPLNGATNGEGGAKAEQMNPSEKLPADANMEPSDGTVKQPLQMQPVCMRPSNTFLRNIVKKKSANTKNSIHNLNFANVNSMTFDPGYSSKGAKLPVGGSGAPTCDGSAIKNTQLPSGGTMTYSNDIVEEDLHHIYTLLNGELTRSPDNDKEIHRVKDEIISLHRNNPTEVLTLERCYSSVRANRKLIDVLFGLLGGDTVWSHTKWDSPFSQGAPLDYLTYESVNSMHQGWRQDVASLGAAQRSVLPLNQIDRSASHERGVSQNGETEEKKKKEDIASFAASQYANMTGQPLTTGGAVVVPRGKAAANQWNVLPPQEPHTQGGLDTWISPPAMMYGKQGEAERTVGATPWVASGMKDYTPHGNIFPWLNQNVQTKNEKCRGSPLDVNHYNPLSEGGKNSMECNNTGEASRPNQPQQPEHPVSNLYTCVGCKKVCTHVYYILKPNNIKKISYGVLDKCVWCSVCFNSSKYPSILNRSNFVKVNVPYSFPSNDWTVTEMEKLIDAIGKYKNNWEKISQSVGTRSPYECVFKFTSMPLSNPYFDIDNLLNINNVSLKSFKQNNTLLSLLSFICNYISPYIGAYAAKKIVDFILNKQRECVARVKEREEKEQHMKKEQWEKRENPELQTGEIKIGSLQAGQSGGRQPRCEDLSPAEEPKGEDPTEANSTAEKLPDVIPAEGAPEGKAHEEGEAKGLGAIAEEQHQDISNTGNQGAAPIVTEAANATGAEVSNAAETAEADTAKADTGNHQMSRSAKIEAERDDPSFPPGGNLDFVPLNINPPPKDSAPSTYILNEKDMQEIHNTIINASKKRARELAELERHNIRKLLKELALISTRKVKLKLEQYQYLQNYFDIQNRQMERKRARHGDEERTEKNEQKNEANGQSEQNEENWKHPQSEQIGQDSHDALDGQSQRELLGQTEPQAPDESQMAL</sequence>
<feature type="region of interest" description="Disordered" evidence="1">
    <location>
        <begin position="105"/>
        <end position="130"/>
    </location>
</feature>
<accession>W7AJU1</accession>
<dbReference type="VEuPathDB" id="PlasmoDB:C922_00796"/>
<organism evidence="5 6">
    <name type="scientific">Plasmodium inui San Antonio 1</name>
    <dbReference type="NCBI Taxonomy" id="1237626"/>
    <lineage>
        <taxon>Eukaryota</taxon>
        <taxon>Sar</taxon>
        <taxon>Alveolata</taxon>
        <taxon>Apicomplexa</taxon>
        <taxon>Aconoidasida</taxon>
        <taxon>Haemosporida</taxon>
        <taxon>Plasmodiidae</taxon>
        <taxon>Plasmodium</taxon>
        <taxon>Plasmodium (Plasmodium)</taxon>
    </lineage>
</organism>
<dbReference type="RefSeq" id="XP_008814630.1">
    <property type="nucleotide sequence ID" value="XM_008816408.1"/>
</dbReference>
<feature type="domain" description="SANT" evidence="3">
    <location>
        <begin position="657"/>
        <end position="706"/>
    </location>
</feature>
<dbReference type="OrthoDB" id="118550at2759"/>
<feature type="compositionally biased region" description="Basic and acidic residues" evidence="1">
    <location>
        <begin position="50"/>
        <end position="63"/>
    </location>
</feature>
<dbReference type="InterPro" id="IPR017884">
    <property type="entry name" value="SANT_dom"/>
</dbReference>
<feature type="region of interest" description="Disordered" evidence="1">
    <location>
        <begin position="559"/>
        <end position="586"/>
    </location>
</feature>
<dbReference type="PROSITE" id="PS50090">
    <property type="entry name" value="MYB_LIKE"/>
    <property type="match status" value="1"/>
</dbReference>
<dbReference type="EMBL" id="KI965461">
    <property type="protein sequence ID" value="EUD69104.1"/>
    <property type="molecule type" value="Genomic_DNA"/>
</dbReference>
<feature type="domain" description="HTH myb-type" evidence="4">
    <location>
        <begin position="660"/>
        <end position="694"/>
    </location>
</feature>
<dbReference type="Gene3D" id="1.10.10.60">
    <property type="entry name" value="Homeodomain-like"/>
    <property type="match status" value="1"/>
</dbReference>
<dbReference type="CDD" id="cd00167">
    <property type="entry name" value="SANT"/>
    <property type="match status" value="1"/>
</dbReference>
<dbReference type="SMART" id="SM00717">
    <property type="entry name" value="SANT"/>
    <property type="match status" value="1"/>
</dbReference>
<evidence type="ECO:0000313" key="5">
    <source>
        <dbReference type="EMBL" id="EUD69104.1"/>
    </source>
</evidence>
<dbReference type="Pfam" id="PF00249">
    <property type="entry name" value="Myb_DNA-binding"/>
    <property type="match status" value="1"/>
</dbReference>
<feature type="region of interest" description="Disordered" evidence="1">
    <location>
        <begin position="893"/>
        <end position="932"/>
    </location>
</feature>
<feature type="compositionally biased region" description="Basic and acidic residues" evidence="1">
    <location>
        <begin position="811"/>
        <end position="826"/>
    </location>
</feature>
<dbReference type="InterPro" id="IPR001005">
    <property type="entry name" value="SANT/Myb"/>
</dbReference>
<feature type="region of interest" description="Disordered" evidence="1">
    <location>
        <begin position="163"/>
        <end position="187"/>
    </location>
</feature>